<organism evidence="1 2">
    <name type="scientific">Pleurodeles waltl</name>
    <name type="common">Iberian ribbed newt</name>
    <dbReference type="NCBI Taxonomy" id="8319"/>
    <lineage>
        <taxon>Eukaryota</taxon>
        <taxon>Metazoa</taxon>
        <taxon>Chordata</taxon>
        <taxon>Craniata</taxon>
        <taxon>Vertebrata</taxon>
        <taxon>Euteleostomi</taxon>
        <taxon>Amphibia</taxon>
        <taxon>Batrachia</taxon>
        <taxon>Caudata</taxon>
        <taxon>Salamandroidea</taxon>
        <taxon>Salamandridae</taxon>
        <taxon>Pleurodelinae</taxon>
        <taxon>Pleurodeles</taxon>
    </lineage>
</organism>
<sequence length="144" mass="15844">MMHVHRHKCSALESPVTSRRARLLCKMETPSRGVKVAMGLVVQPPYRPVVRSFRNAVKLTFVEEALLQRPGSCSCSARPGSCSARPGSATLSGVTPAPWFLCTARTATLSLEVQPRGAFWSPRPPGRQKITNYLVISKVQQEEI</sequence>
<proteinExistence type="predicted"/>
<gene>
    <name evidence="1" type="ORF">NDU88_012604</name>
</gene>
<keyword evidence="2" id="KW-1185">Reference proteome</keyword>
<comment type="caution">
    <text evidence="1">The sequence shown here is derived from an EMBL/GenBank/DDBJ whole genome shotgun (WGS) entry which is preliminary data.</text>
</comment>
<reference evidence="1" key="1">
    <citation type="journal article" date="2022" name="bioRxiv">
        <title>Sequencing and chromosome-scale assembly of the giantPleurodeles waltlgenome.</title>
        <authorList>
            <person name="Brown T."/>
            <person name="Elewa A."/>
            <person name="Iarovenko S."/>
            <person name="Subramanian E."/>
            <person name="Araus A.J."/>
            <person name="Petzold A."/>
            <person name="Susuki M."/>
            <person name="Suzuki K.-i.T."/>
            <person name="Hayashi T."/>
            <person name="Toyoda A."/>
            <person name="Oliveira C."/>
            <person name="Osipova E."/>
            <person name="Leigh N.D."/>
            <person name="Simon A."/>
            <person name="Yun M.H."/>
        </authorList>
    </citation>
    <scope>NUCLEOTIDE SEQUENCE</scope>
    <source>
        <strain evidence="1">20211129_DDA</strain>
        <tissue evidence="1">Liver</tissue>
    </source>
</reference>
<evidence type="ECO:0000313" key="2">
    <source>
        <dbReference type="Proteomes" id="UP001066276"/>
    </source>
</evidence>
<evidence type="ECO:0000313" key="1">
    <source>
        <dbReference type="EMBL" id="KAJ1146327.1"/>
    </source>
</evidence>
<accession>A0AAV7R3Q6</accession>
<dbReference type="AlphaFoldDB" id="A0AAV7R3Q6"/>
<name>A0AAV7R3Q6_PLEWA</name>
<dbReference type="EMBL" id="JANPWB010000010">
    <property type="protein sequence ID" value="KAJ1146327.1"/>
    <property type="molecule type" value="Genomic_DNA"/>
</dbReference>
<protein>
    <submittedName>
        <fullName evidence="1">Uncharacterized protein</fullName>
    </submittedName>
</protein>
<dbReference type="Proteomes" id="UP001066276">
    <property type="component" value="Chromosome 6"/>
</dbReference>